<comment type="catalytic activity">
    <reaction evidence="5">
        <text>glucuronate acceptor + UDP-alpha-D-glucuronate = acceptor beta-D-glucuronoside + UDP + H(+)</text>
        <dbReference type="Rhea" id="RHEA:21032"/>
        <dbReference type="ChEBI" id="CHEBI:15378"/>
        <dbReference type="ChEBI" id="CHEBI:58052"/>
        <dbReference type="ChEBI" id="CHEBI:58223"/>
        <dbReference type="ChEBI" id="CHEBI:132367"/>
        <dbReference type="ChEBI" id="CHEBI:132368"/>
        <dbReference type="EC" id="2.4.1.17"/>
    </reaction>
</comment>
<keyword evidence="5" id="KW-0472">Membrane</keyword>
<dbReference type="EMBL" id="KY202928">
    <property type="protein sequence ID" value="AUC64272.1"/>
    <property type="molecule type" value="mRNA"/>
</dbReference>
<evidence type="ECO:0000256" key="5">
    <source>
        <dbReference type="RuleBase" id="RU362059"/>
    </source>
</evidence>
<keyword evidence="2 4" id="KW-0328">Glycosyltransferase</keyword>
<dbReference type="InterPro" id="IPR035595">
    <property type="entry name" value="UDP_glycos_trans_CS"/>
</dbReference>
<feature type="signal peptide" evidence="5">
    <location>
        <begin position="1"/>
        <end position="21"/>
    </location>
</feature>
<keyword evidence="5" id="KW-1133">Transmembrane helix</keyword>
<proteinExistence type="evidence at transcript level"/>
<evidence type="ECO:0000256" key="4">
    <source>
        <dbReference type="RuleBase" id="RU003718"/>
    </source>
</evidence>
<keyword evidence="3 4" id="KW-0808">Transferase</keyword>
<evidence type="ECO:0000256" key="3">
    <source>
        <dbReference type="ARBA" id="ARBA00022679"/>
    </source>
</evidence>
<dbReference type="PANTHER" id="PTHR48043">
    <property type="entry name" value="EG:EG0003.4 PROTEIN-RELATED"/>
    <property type="match status" value="1"/>
</dbReference>
<keyword evidence="5" id="KW-0732">Signal</keyword>
<dbReference type="GO" id="GO:0016020">
    <property type="term" value="C:membrane"/>
    <property type="evidence" value="ECO:0007669"/>
    <property type="project" value="UniProtKB-SubCell"/>
</dbReference>
<dbReference type="AlphaFoldDB" id="A0A2H4WB48"/>
<comment type="similarity">
    <text evidence="1 4">Belongs to the UDP-glycosyltransferase family.</text>
</comment>
<organism evidence="6">
    <name type="scientific">Plutella xylostella</name>
    <name type="common">Diamondback moth</name>
    <name type="synonym">Plutella maculipennis</name>
    <dbReference type="NCBI Taxonomy" id="51655"/>
    <lineage>
        <taxon>Eukaryota</taxon>
        <taxon>Metazoa</taxon>
        <taxon>Ecdysozoa</taxon>
        <taxon>Arthropoda</taxon>
        <taxon>Hexapoda</taxon>
        <taxon>Insecta</taxon>
        <taxon>Pterygota</taxon>
        <taxon>Neoptera</taxon>
        <taxon>Endopterygota</taxon>
        <taxon>Lepidoptera</taxon>
        <taxon>Glossata</taxon>
        <taxon>Ditrysia</taxon>
        <taxon>Yponomeutoidea</taxon>
        <taxon>Plutellidae</taxon>
        <taxon>Plutella</taxon>
    </lineage>
</organism>
<dbReference type="InterPro" id="IPR002213">
    <property type="entry name" value="UDP_glucos_trans"/>
</dbReference>
<dbReference type="FunFam" id="3.40.50.2000:FF:000050">
    <property type="entry name" value="UDP-glucuronosyltransferase"/>
    <property type="match status" value="1"/>
</dbReference>
<evidence type="ECO:0000256" key="2">
    <source>
        <dbReference type="ARBA" id="ARBA00022676"/>
    </source>
</evidence>
<dbReference type="SUPFAM" id="SSF53756">
    <property type="entry name" value="UDP-Glycosyltransferase/glycogen phosphorylase"/>
    <property type="match status" value="1"/>
</dbReference>
<dbReference type="Pfam" id="PF00201">
    <property type="entry name" value="UDPGT"/>
    <property type="match status" value="1"/>
</dbReference>
<dbReference type="CDD" id="cd03784">
    <property type="entry name" value="GT1_Gtf-like"/>
    <property type="match status" value="1"/>
</dbReference>
<accession>A0A2H4WB48</accession>
<feature type="chain" id="PRO_5013985432" description="UDP-glucuronosyltransferase" evidence="5">
    <location>
        <begin position="22"/>
        <end position="533"/>
    </location>
</feature>
<dbReference type="PROSITE" id="PS00375">
    <property type="entry name" value="UDPGT"/>
    <property type="match status" value="1"/>
</dbReference>
<keyword evidence="5" id="KW-0812">Transmembrane</keyword>
<reference evidence="6" key="1">
    <citation type="journal article" date="2017" name="Pest Manag. Sci.">
        <title>Characterization of UDP-glucuronosyltransferase genes and their possible roles in multi-insecticide resistance in Plutella xylostella (L.).</title>
        <authorList>
            <person name="Li X."/>
            <person name="Shi H."/>
            <person name="Gao X."/>
            <person name="Liang P."/>
        </authorList>
    </citation>
    <scope>NUCLEOTIDE SEQUENCE</scope>
</reference>
<evidence type="ECO:0000256" key="1">
    <source>
        <dbReference type="ARBA" id="ARBA00009995"/>
    </source>
</evidence>
<name>A0A2H4WB48_PLUXY</name>
<dbReference type="Gene3D" id="3.40.50.2000">
    <property type="entry name" value="Glycogen Phosphorylase B"/>
    <property type="match status" value="2"/>
</dbReference>
<protein>
    <recommendedName>
        <fullName evidence="5">UDP-glucuronosyltransferase</fullName>
        <ecNumber evidence="5">2.4.1.17</ecNumber>
    </recommendedName>
</protein>
<dbReference type="EC" id="2.4.1.17" evidence="5"/>
<dbReference type="PANTHER" id="PTHR48043:SF145">
    <property type="entry name" value="FI06409P-RELATED"/>
    <property type="match status" value="1"/>
</dbReference>
<dbReference type="InterPro" id="IPR050271">
    <property type="entry name" value="UDP-glycosyltransferase"/>
</dbReference>
<feature type="transmembrane region" description="Helical" evidence="5">
    <location>
        <begin position="489"/>
        <end position="509"/>
    </location>
</feature>
<dbReference type="GO" id="GO:0015020">
    <property type="term" value="F:glucuronosyltransferase activity"/>
    <property type="evidence" value="ECO:0007669"/>
    <property type="project" value="UniProtKB-EC"/>
</dbReference>
<sequence>MFAPLILLSASVAALAGPAGAARVLGLFPHSGRSHQMVFEPLLRALAERGHHVTVVSFFPLDQPPANYTDVSLEGISPIGVETVNIEEFESLYSPYAWPRVLGVDRVLSQFLGFHPLAEMAVNICSKLVELPTLREALQKKYDVVLVENFSSDCMLGLLQAYGVQAPRVALLSSNLMPWSAERIGAAELPSYVPTVSTEFTDRMTFLQRMENAFVKVGLKQWFHYLIHEKEHELIEKSLGKKVDLQALAKNTSLMLVNTFHGLNGVRPAVPGLVEVGGMHLQRARKPIPPFMEKFLDESPEGVILFSWGSLIKTASIPPHREQVLVRVLSRLPQRVIWKYEGSAPEGNLTGNILRVNWIPQYELLLHKKVIAFIAHGGLLGMTEGISAGKPMLVVPFFGDQPCNGAAAEAVGLGTVLRYADLNEEAFGEAVRKVLSAPMRLSARQVSKIWRDRQTEPLETAVYWTERVARWGAASPLHSSARDLPFYELYLLDILAAALLAVVALLIVLRIMVKMLMYLLAALFVKQPKKKVH</sequence>
<comment type="subcellular location">
    <subcellularLocation>
        <location evidence="5">Membrane</location>
        <topology evidence="5">Single-pass membrane protein</topology>
    </subcellularLocation>
</comment>
<evidence type="ECO:0000313" key="6">
    <source>
        <dbReference type="EMBL" id="AUC64272.1"/>
    </source>
</evidence>